<evidence type="ECO:0000259" key="1">
    <source>
        <dbReference type="Pfam" id="PF01755"/>
    </source>
</evidence>
<dbReference type="AlphaFoldDB" id="A0A840V8G4"/>
<reference evidence="2 3" key="1">
    <citation type="submission" date="2020-08" db="EMBL/GenBank/DDBJ databases">
        <title>Genomic Encyclopedia of Type Strains, Phase IV (KMG-IV): sequencing the most valuable type-strain genomes for metagenomic binning, comparative biology and taxonomic classification.</title>
        <authorList>
            <person name="Goeker M."/>
        </authorList>
    </citation>
    <scope>NUCLEOTIDE SEQUENCE [LARGE SCALE GENOMIC DNA]</scope>
    <source>
        <strain evidence="2 3">DSM 27026</strain>
    </source>
</reference>
<dbReference type="GO" id="GO:0016740">
    <property type="term" value="F:transferase activity"/>
    <property type="evidence" value="ECO:0007669"/>
    <property type="project" value="UniProtKB-KW"/>
</dbReference>
<name>A0A840V8G4_9PROT</name>
<gene>
    <name evidence="2" type="ORF">HNP71_000227</name>
</gene>
<feature type="domain" description="Glycosyl transferase family 25" evidence="1">
    <location>
        <begin position="31"/>
        <end position="206"/>
    </location>
</feature>
<dbReference type="CDD" id="cd06532">
    <property type="entry name" value="Glyco_transf_25"/>
    <property type="match status" value="1"/>
</dbReference>
<dbReference type="RefSeq" id="WP_183265005.1">
    <property type="nucleotide sequence ID" value="NZ_JACHFJ010000001.1"/>
</dbReference>
<dbReference type="InterPro" id="IPR002654">
    <property type="entry name" value="Glyco_trans_25"/>
</dbReference>
<keyword evidence="3" id="KW-1185">Reference proteome</keyword>
<dbReference type="EMBL" id="JACHFJ010000001">
    <property type="protein sequence ID" value="MBB5372003.1"/>
    <property type="molecule type" value="Genomic_DNA"/>
</dbReference>
<protein>
    <submittedName>
        <fullName evidence="2">Glycosyl transferase family 25</fullName>
    </submittedName>
</protein>
<dbReference type="Pfam" id="PF01755">
    <property type="entry name" value="Glyco_transf_25"/>
    <property type="match status" value="1"/>
</dbReference>
<proteinExistence type="predicted"/>
<organism evidence="2 3">
    <name type="scientific">Acidocella aromatica</name>
    <dbReference type="NCBI Taxonomy" id="1303579"/>
    <lineage>
        <taxon>Bacteria</taxon>
        <taxon>Pseudomonadati</taxon>
        <taxon>Pseudomonadota</taxon>
        <taxon>Alphaproteobacteria</taxon>
        <taxon>Acetobacterales</taxon>
        <taxon>Acidocellaceae</taxon>
        <taxon>Acidocella</taxon>
    </lineage>
</organism>
<comment type="caution">
    <text evidence="2">The sequence shown here is derived from an EMBL/GenBank/DDBJ whole genome shotgun (WGS) entry which is preliminary data.</text>
</comment>
<dbReference type="Proteomes" id="UP000553706">
    <property type="component" value="Unassembled WGS sequence"/>
</dbReference>
<evidence type="ECO:0000313" key="2">
    <source>
        <dbReference type="EMBL" id="MBB5372003.1"/>
    </source>
</evidence>
<keyword evidence="2" id="KW-0808">Transferase</keyword>
<sequence length="275" mass="29923">MYTPALAGALARPAFGGPDSADEAVLTPAAIPIYVISLDRVPERREHMRAQMARLGLAHEIVQAVDGREPIEGLERIYDRSRRLRTYGSDLTLAEIACCLSHLEVCRRIAASEAGIGLVLEDDVVLSDTVAPVLAELAGMRRGSFEVVRLAGLRERRGRIVRRLSGGYDLARLAVGPCGAQAYVVTAAGARKLISYCTPITQQIDIALDETCFNRLDTYAVLPYPVRHETGIASTIGERAADDARRGPAGLYQIARRTLLRNFGAVHGLLRMYLA</sequence>
<accession>A0A840V8G4</accession>
<evidence type="ECO:0000313" key="3">
    <source>
        <dbReference type="Proteomes" id="UP000553706"/>
    </source>
</evidence>